<keyword evidence="1" id="KW-0732">Signal</keyword>
<dbReference type="OrthoDB" id="3687097at2759"/>
<keyword evidence="3" id="KW-1185">Reference proteome</keyword>
<evidence type="ECO:0000313" key="3">
    <source>
        <dbReference type="Proteomes" id="UP000249619"/>
    </source>
</evidence>
<organism evidence="2 3">
    <name type="scientific">Stemphylium lycopersici</name>
    <name type="common">Tomato gray leaf spot disease fungus</name>
    <name type="synonym">Thyrospora lycopersici</name>
    <dbReference type="NCBI Taxonomy" id="183478"/>
    <lineage>
        <taxon>Eukaryota</taxon>
        <taxon>Fungi</taxon>
        <taxon>Dikarya</taxon>
        <taxon>Ascomycota</taxon>
        <taxon>Pezizomycotina</taxon>
        <taxon>Dothideomycetes</taxon>
        <taxon>Pleosporomycetidae</taxon>
        <taxon>Pleosporales</taxon>
        <taxon>Pleosporineae</taxon>
        <taxon>Pleosporaceae</taxon>
        <taxon>Stemphylium</taxon>
    </lineage>
</organism>
<feature type="chain" id="PRO_5017034115" evidence="1">
    <location>
        <begin position="19"/>
        <end position="149"/>
    </location>
</feature>
<dbReference type="EMBL" id="QGDH01000146">
    <property type="protein sequence ID" value="RAR04778.1"/>
    <property type="molecule type" value="Genomic_DNA"/>
</dbReference>
<dbReference type="Proteomes" id="UP000249619">
    <property type="component" value="Unassembled WGS sequence"/>
</dbReference>
<evidence type="ECO:0000313" key="2">
    <source>
        <dbReference type="EMBL" id="RAR04778.1"/>
    </source>
</evidence>
<comment type="caution">
    <text evidence="2">The sequence shown here is derived from an EMBL/GenBank/DDBJ whole genome shotgun (WGS) entry which is preliminary data.</text>
</comment>
<feature type="signal peptide" evidence="1">
    <location>
        <begin position="1"/>
        <end position="18"/>
    </location>
</feature>
<reference evidence="3" key="1">
    <citation type="submission" date="2018-05" db="EMBL/GenBank/DDBJ databases">
        <title>Draft genome sequence of Stemphylium lycopersici strain CIDEFI 213.</title>
        <authorList>
            <person name="Medina R."/>
            <person name="Franco M.E.E."/>
            <person name="Lucentini C.G."/>
            <person name="Saparrat M.C.N."/>
            <person name="Balatti P.A."/>
        </authorList>
    </citation>
    <scope>NUCLEOTIDE SEQUENCE [LARGE SCALE GENOMIC DNA]</scope>
    <source>
        <strain evidence="3">CIDEFI 213</strain>
    </source>
</reference>
<name>A0A364MVY9_STELY</name>
<proteinExistence type="predicted"/>
<sequence>MKPTTFFASCLVATLAAASPIPKPAAQPLPLVSLSLIGEPTHYSAGAAQNPQLSTSTATNAWSIHIPIDISLDLSARPEYVQALEIVGVEEGFGLQDEHVYKDDTAVVCKASLGSGSEGVIVRVGGERVLVDGGKVGKVTGVMCWKEEA</sequence>
<accession>A0A364MVY9</accession>
<protein>
    <submittedName>
        <fullName evidence="2">Uncharacterized protein</fullName>
    </submittedName>
</protein>
<gene>
    <name evidence="2" type="ORF">DDE83_007680</name>
</gene>
<evidence type="ECO:0000256" key="1">
    <source>
        <dbReference type="SAM" id="SignalP"/>
    </source>
</evidence>
<dbReference type="AlphaFoldDB" id="A0A364MVY9"/>